<feature type="transmembrane region" description="Helical" evidence="5">
    <location>
        <begin position="496"/>
        <end position="521"/>
    </location>
</feature>
<feature type="transmembrane region" description="Helical" evidence="5">
    <location>
        <begin position="70"/>
        <end position="91"/>
    </location>
</feature>
<dbReference type="Proteomes" id="UP001149165">
    <property type="component" value="Unassembled WGS sequence"/>
</dbReference>
<dbReference type="GO" id="GO:0000329">
    <property type="term" value="C:fungal-type vacuole membrane"/>
    <property type="evidence" value="ECO:0007669"/>
    <property type="project" value="TreeGrafter"/>
</dbReference>
<evidence type="ECO:0000259" key="6">
    <source>
        <dbReference type="PROSITE" id="PS50850"/>
    </source>
</evidence>
<dbReference type="Gene3D" id="1.20.1720.10">
    <property type="entry name" value="Multidrug resistance protein D"/>
    <property type="match status" value="1"/>
</dbReference>
<evidence type="ECO:0000256" key="5">
    <source>
        <dbReference type="SAM" id="Phobius"/>
    </source>
</evidence>
<protein>
    <submittedName>
        <fullName evidence="7">Transporter</fullName>
    </submittedName>
</protein>
<evidence type="ECO:0000256" key="1">
    <source>
        <dbReference type="ARBA" id="ARBA00004141"/>
    </source>
</evidence>
<keyword evidence="8" id="KW-1185">Reference proteome</keyword>
<feature type="transmembrane region" description="Helical" evidence="5">
    <location>
        <begin position="190"/>
        <end position="211"/>
    </location>
</feature>
<dbReference type="PANTHER" id="PTHR23501">
    <property type="entry name" value="MAJOR FACILITATOR SUPERFAMILY"/>
    <property type="match status" value="1"/>
</dbReference>
<dbReference type="Gene3D" id="1.20.1250.20">
    <property type="entry name" value="MFS general substrate transporter like domains"/>
    <property type="match status" value="1"/>
</dbReference>
<proteinExistence type="predicted"/>
<dbReference type="PROSITE" id="PS50850">
    <property type="entry name" value="MFS"/>
    <property type="match status" value="1"/>
</dbReference>
<feature type="transmembrane region" description="Helical" evidence="5">
    <location>
        <begin position="232"/>
        <end position="251"/>
    </location>
</feature>
<feature type="transmembrane region" description="Helical" evidence="5">
    <location>
        <begin position="330"/>
        <end position="351"/>
    </location>
</feature>
<gene>
    <name evidence="7" type="ORF">N7456_010608</name>
</gene>
<feature type="transmembrane region" description="Helical" evidence="5">
    <location>
        <begin position="257"/>
        <end position="276"/>
    </location>
</feature>
<dbReference type="Pfam" id="PF07690">
    <property type="entry name" value="MFS_1"/>
    <property type="match status" value="1"/>
</dbReference>
<accession>A0A9W9F745</accession>
<dbReference type="EMBL" id="JAPQKH010000006">
    <property type="protein sequence ID" value="KAJ5094747.1"/>
    <property type="molecule type" value="Genomic_DNA"/>
</dbReference>
<sequence length="527" mass="56854">MADETTPLAEHQSCLNYSAAAKQDAEAAEEEVPIDRVFVAIALLGMFFAAADDSFVLATHGEIATDFKQLALGPWIVSAYNLGFITTLPLYGKLSDAYGYKVVLLVAYLMFTFGCIISGVAPSIWVVIGGRFIAGVGASGMTDLVSLIINDLAPPRQVIMLRSYFGMAFPIGISSGTGLGGMLLDAVGWRWSFLVQVPFGLLCFFVAMWRLPSPNDSSKTEHEINNTGSRDLNLFGVFSLGISVAALTILCHSIGDGTAIAVPLATTILSAVIYGWNEKFWTKVPLISLDVVKQNGIWAIYLIQFFTSFAAFGLLANISEFFTRTINATASFSGATFTIVTLGSIVGSAVWGFMMRRTGNYKALALISCFINTVGFGLLMVRWSHGPKLWELSYLAIHAIGHTGLITTLFVAISVAAPKHSGAGPITTYYLAQQIGMVVGVTATSVFTRNAFRGNLLESLAMEPNAQEIIENTLRESRFAFTHLSERLQIVVGNSYMQAFATTPGLCVACMLFVFPALICMPQLSLD</sequence>
<keyword evidence="4 5" id="KW-0472">Membrane</keyword>
<feature type="transmembrane region" description="Helical" evidence="5">
    <location>
        <begin position="429"/>
        <end position="447"/>
    </location>
</feature>
<dbReference type="GO" id="GO:0015174">
    <property type="term" value="F:basic amino acid transmembrane transporter activity"/>
    <property type="evidence" value="ECO:0007669"/>
    <property type="project" value="TreeGrafter"/>
</dbReference>
<feature type="transmembrane region" description="Helical" evidence="5">
    <location>
        <begin position="395"/>
        <end position="417"/>
    </location>
</feature>
<dbReference type="InterPro" id="IPR020846">
    <property type="entry name" value="MFS_dom"/>
</dbReference>
<feature type="transmembrane region" description="Helical" evidence="5">
    <location>
        <begin position="363"/>
        <end position="383"/>
    </location>
</feature>
<comment type="subcellular location">
    <subcellularLocation>
        <location evidence="1">Membrane</location>
        <topology evidence="1">Multi-pass membrane protein</topology>
    </subcellularLocation>
</comment>
<feature type="transmembrane region" description="Helical" evidence="5">
    <location>
        <begin position="297"/>
        <end position="318"/>
    </location>
</feature>
<feature type="transmembrane region" description="Helical" evidence="5">
    <location>
        <begin position="103"/>
        <end position="126"/>
    </location>
</feature>
<evidence type="ECO:0000313" key="8">
    <source>
        <dbReference type="Proteomes" id="UP001149165"/>
    </source>
</evidence>
<dbReference type="InterPro" id="IPR011701">
    <property type="entry name" value="MFS"/>
</dbReference>
<organism evidence="7 8">
    <name type="scientific">Penicillium angulare</name>
    <dbReference type="NCBI Taxonomy" id="116970"/>
    <lineage>
        <taxon>Eukaryota</taxon>
        <taxon>Fungi</taxon>
        <taxon>Dikarya</taxon>
        <taxon>Ascomycota</taxon>
        <taxon>Pezizomycotina</taxon>
        <taxon>Eurotiomycetes</taxon>
        <taxon>Eurotiomycetidae</taxon>
        <taxon>Eurotiales</taxon>
        <taxon>Aspergillaceae</taxon>
        <taxon>Penicillium</taxon>
    </lineage>
</organism>
<name>A0A9W9F745_9EURO</name>
<reference evidence="7" key="2">
    <citation type="journal article" date="2023" name="IMA Fungus">
        <title>Comparative genomic study of the Penicillium genus elucidates a diverse pangenome and 15 lateral gene transfer events.</title>
        <authorList>
            <person name="Petersen C."/>
            <person name="Sorensen T."/>
            <person name="Nielsen M.R."/>
            <person name="Sondergaard T.E."/>
            <person name="Sorensen J.L."/>
            <person name="Fitzpatrick D.A."/>
            <person name="Frisvad J.C."/>
            <person name="Nielsen K.L."/>
        </authorList>
    </citation>
    <scope>NUCLEOTIDE SEQUENCE</scope>
    <source>
        <strain evidence="7">IBT 30069</strain>
    </source>
</reference>
<keyword evidence="3 5" id="KW-1133">Transmembrane helix</keyword>
<evidence type="ECO:0000256" key="3">
    <source>
        <dbReference type="ARBA" id="ARBA00022989"/>
    </source>
</evidence>
<feature type="domain" description="Major facilitator superfamily (MFS) profile" evidence="6">
    <location>
        <begin position="38"/>
        <end position="522"/>
    </location>
</feature>
<dbReference type="PANTHER" id="PTHR23501:SF33">
    <property type="entry name" value="MAJOR FACILITATOR SUPERFAMILY (MFS) PROFILE DOMAIN-CONTAINING PROTEIN"/>
    <property type="match status" value="1"/>
</dbReference>
<dbReference type="AlphaFoldDB" id="A0A9W9F745"/>
<dbReference type="InterPro" id="IPR036259">
    <property type="entry name" value="MFS_trans_sf"/>
</dbReference>
<comment type="caution">
    <text evidence="7">The sequence shown here is derived from an EMBL/GenBank/DDBJ whole genome shotgun (WGS) entry which is preliminary data.</text>
</comment>
<evidence type="ECO:0000256" key="4">
    <source>
        <dbReference type="ARBA" id="ARBA00023136"/>
    </source>
</evidence>
<dbReference type="OrthoDB" id="6770063at2759"/>
<feature type="transmembrane region" description="Helical" evidence="5">
    <location>
        <begin position="37"/>
        <end position="58"/>
    </location>
</feature>
<evidence type="ECO:0000256" key="2">
    <source>
        <dbReference type="ARBA" id="ARBA00022692"/>
    </source>
</evidence>
<dbReference type="SUPFAM" id="SSF103473">
    <property type="entry name" value="MFS general substrate transporter"/>
    <property type="match status" value="1"/>
</dbReference>
<feature type="transmembrane region" description="Helical" evidence="5">
    <location>
        <begin position="164"/>
        <end position="184"/>
    </location>
</feature>
<keyword evidence="2 5" id="KW-0812">Transmembrane</keyword>
<evidence type="ECO:0000313" key="7">
    <source>
        <dbReference type="EMBL" id="KAJ5094747.1"/>
    </source>
</evidence>
<reference evidence="7" key="1">
    <citation type="submission" date="2022-11" db="EMBL/GenBank/DDBJ databases">
        <authorList>
            <person name="Petersen C."/>
        </authorList>
    </citation>
    <scope>NUCLEOTIDE SEQUENCE</scope>
    <source>
        <strain evidence="7">IBT 30069</strain>
    </source>
</reference>